<dbReference type="Gene3D" id="2.40.50.910">
    <property type="entry name" value="Type VII secretion system EccB, repeat 3 domain"/>
    <property type="match status" value="1"/>
</dbReference>
<comment type="subcellular location">
    <subcellularLocation>
        <location evidence="1">Cell membrane</location>
        <topology evidence="1">Single-pass membrane protein</topology>
    </subcellularLocation>
</comment>
<accession>A0ABV6A7A2</accession>
<dbReference type="NCBIfam" id="TIGR03919">
    <property type="entry name" value="T7SS_EccB"/>
    <property type="match status" value="1"/>
</dbReference>
<evidence type="ECO:0000256" key="10">
    <source>
        <dbReference type="SAM" id="Phobius"/>
    </source>
</evidence>
<evidence type="ECO:0000256" key="3">
    <source>
        <dbReference type="ARBA" id="ARBA00022475"/>
    </source>
</evidence>
<keyword evidence="3" id="KW-1003">Cell membrane</keyword>
<evidence type="ECO:0000256" key="9">
    <source>
        <dbReference type="ARBA" id="ARBA00023136"/>
    </source>
</evidence>
<keyword evidence="8 10" id="KW-1133">Transmembrane helix</keyword>
<proteinExistence type="inferred from homology"/>
<dbReference type="InterPro" id="IPR042485">
    <property type="entry name" value="T7SS_EccB_R3"/>
</dbReference>
<reference evidence="11 12" key="1">
    <citation type="submission" date="2024-09" db="EMBL/GenBank/DDBJ databases">
        <authorList>
            <person name="Sun Q."/>
            <person name="Mori K."/>
        </authorList>
    </citation>
    <scope>NUCLEOTIDE SEQUENCE [LARGE SCALE GENOMIC DNA]</scope>
    <source>
        <strain evidence="11 12">TBRC 7907</strain>
    </source>
</reference>
<dbReference type="InterPro" id="IPR007795">
    <property type="entry name" value="T7SS_EccB"/>
</dbReference>
<dbReference type="PANTHER" id="PTHR40765:SF2">
    <property type="entry name" value="ESX-2 SECRETION SYSTEM ATPASE ECCB2"/>
    <property type="match status" value="1"/>
</dbReference>
<evidence type="ECO:0000256" key="4">
    <source>
        <dbReference type="ARBA" id="ARBA00022692"/>
    </source>
</evidence>
<keyword evidence="4 10" id="KW-0812">Transmembrane</keyword>
<name>A0ABV6A7A2_9PSEU</name>
<evidence type="ECO:0000256" key="5">
    <source>
        <dbReference type="ARBA" id="ARBA00022741"/>
    </source>
</evidence>
<dbReference type="Pfam" id="PF05108">
    <property type="entry name" value="T7SS_ESX1_EccB"/>
    <property type="match status" value="1"/>
</dbReference>
<comment type="similarity">
    <text evidence="2">Belongs to the EccB family.</text>
</comment>
<evidence type="ECO:0000313" key="11">
    <source>
        <dbReference type="EMBL" id="MFB9909051.1"/>
    </source>
</evidence>
<evidence type="ECO:0000256" key="6">
    <source>
        <dbReference type="ARBA" id="ARBA00022801"/>
    </source>
</evidence>
<organism evidence="11 12">
    <name type="scientific">Allokutzneria oryzae</name>
    <dbReference type="NCBI Taxonomy" id="1378989"/>
    <lineage>
        <taxon>Bacteria</taxon>
        <taxon>Bacillati</taxon>
        <taxon>Actinomycetota</taxon>
        <taxon>Actinomycetes</taxon>
        <taxon>Pseudonocardiales</taxon>
        <taxon>Pseudonocardiaceae</taxon>
        <taxon>Allokutzneria</taxon>
    </lineage>
</organism>
<dbReference type="Gene3D" id="3.30.2390.20">
    <property type="entry name" value="Type VII secretion system EccB, repeat 1 domain"/>
    <property type="match status" value="1"/>
</dbReference>
<keyword evidence="5" id="KW-0547">Nucleotide-binding</keyword>
<feature type="transmembrane region" description="Helical" evidence="10">
    <location>
        <begin position="42"/>
        <end position="61"/>
    </location>
</feature>
<evidence type="ECO:0000256" key="2">
    <source>
        <dbReference type="ARBA" id="ARBA00008149"/>
    </source>
</evidence>
<keyword evidence="9 10" id="KW-0472">Membrane</keyword>
<gene>
    <name evidence="11" type="primary">eccB</name>
    <name evidence="11" type="ORF">ACFFQA_34365</name>
</gene>
<keyword evidence="6" id="KW-0378">Hydrolase</keyword>
<evidence type="ECO:0000256" key="7">
    <source>
        <dbReference type="ARBA" id="ARBA00022840"/>
    </source>
</evidence>
<comment type="caution">
    <text evidence="11">The sequence shown here is derived from an EMBL/GenBank/DDBJ whole genome shotgun (WGS) entry which is preliminary data.</text>
</comment>
<evidence type="ECO:0000256" key="1">
    <source>
        <dbReference type="ARBA" id="ARBA00004162"/>
    </source>
</evidence>
<dbReference type="InterPro" id="IPR044857">
    <property type="entry name" value="T7SS_EccB_R1"/>
</dbReference>
<evidence type="ECO:0000256" key="8">
    <source>
        <dbReference type="ARBA" id="ARBA00022989"/>
    </source>
</evidence>
<dbReference type="EMBL" id="JBHLZU010000032">
    <property type="protein sequence ID" value="MFB9909051.1"/>
    <property type="molecule type" value="Genomic_DNA"/>
</dbReference>
<sequence>MQNKRDQLHAHQFLVGRMVAALVRGEPDLQESPLRRAGSGTVIGVVVALLLSVGFGLYGLVAPGGSTAWQQPGTIIVEQETGTRYLYLDGTLRPTLNYASAKLAVTGAGRPMTSVSRNSLAGTQHGRPVGIPGAPDAIPTPANLSADPWLVCATEEEQPNGSTKPGTLLTVAGGPASTPVPHDNAVLVRSTDGANYLVWRDERLRVTDRAALVALGFSSAQPLVVDPSWLNSLRAGPDLVATMPEGTGSPGLAVGGQQTRVGQVFEVRLTGDRKDFYLMRADGLAGISQTEAALLLARAETAAAYPGAAARPLPMTAGQLDKAQWSAAKATEGRLPAIPPSSMDDQLTGGRTLCLAMTFTERGQHGRLVTVDREAVATAGVRAGGDGRTADRVLVPPGGGALVSAQSGPGTATGSTYLITDLGVLFPLPSNEVVNELGYSGVAPLPVPTTVLAFLPTGPVLDPVAARKEWGPR</sequence>
<protein>
    <submittedName>
        <fullName evidence="11">Type VII secretion protein EccB</fullName>
    </submittedName>
</protein>
<dbReference type="PANTHER" id="PTHR40765">
    <property type="entry name" value="ESX-2 SECRETION SYSTEM ATPASE ECCB2"/>
    <property type="match status" value="1"/>
</dbReference>
<dbReference type="RefSeq" id="WP_377861386.1">
    <property type="nucleotide sequence ID" value="NZ_JBHLZU010000032.1"/>
</dbReference>
<keyword evidence="12" id="KW-1185">Reference proteome</keyword>
<dbReference type="Proteomes" id="UP001589693">
    <property type="component" value="Unassembled WGS sequence"/>
</dbReference>
<evidence type="ECO:0000313" key="12">
    <source>
        <dbReference type="Proteomes" id="UP001589693"/>
    </source>
</evidence>
<keyword evidence="7" id="KW-0067">ATP-binding</keyword>